<evidence type="ECO:0000313" key="1">
    <source>
        <dbReference type="EMBL" id="KKL57836.1"/>
    </source>
</evidence>
<gene>
    <name evidence="1" type="ORF">LCGC14_2231440</name>
</gene>
<dbReference type="AlphaFoldDB" id="A0A0F9DVV1"/>
<comment type="caution">
    <text evidence="1">The sequence shown here is derived from an EMBL/GenBank/DDBJ whole genome shotgun (WGS) entry which is preliminary data.</text>
</comment>
<dbReference type="EMBL" id="LAZR01030028">
    <property type="protein sequence ID" value="KKL57836.1"/>
    <property type="molecule type" value="Genomic_DNA"/>
</dbReference>
<name>A0A0F9DVV1_9ZZZZ</name>
<organism evidence="1">
    <name type="scientific">marine sediment metagenome</name>
    <dbReference type="NCBI Taxonomy" id="412755"/>
    <lineage>
        <taxon>unclassified sequences</taxon>
        <taxon>metagenomes</taxon>
        <taxon>ecological metagenomes</taxon>
    </lineage>
</organism>
<proteinExistence type="predicted"/>
<sequence>MTTETTGETSSQVDVSVCDIMKGNTSEIIKKMESQIPTYFQMHSDVYTEFLHTMDDLFGTCFIAEKEFFDKLNFDQYTLKLFDSYWKNITKMYSSQIDMSTNFLRTYSQMRISGIKLFDNYIHVMMESYTKMLSQYNFSLGNK</sequence>
<protein>
    <submittedName>
        <fullName evidence="1">Uncharacterized protein</fullName>
    </submittedName>
</protein>
<reference evidence="1" key="1">
    <citation type="journal article" date="2015" name="Nature">
        <title>Complex archaea that bridge the gap between prokaryotes and eukaryotes.</title>
        <authorList>
            <person name="Spang A."/>
            <person name="Saw J.H."/>
            <person name="Jorgensen S.L."/>
            <person name="Zaremba-Niedzwiedzka K."/>
            <person name="Martijn J."/>
            <person name="Lind A.E."/>
            <person name="van Eijk R."/>
            <person name="Schleper C."/>
            <person name="Guy L."/>
            <person name="Ettema T.J."/>
        </authorList>
    </citation>
    <scope>NUCLEOTIDE SEQUENCE</scope>
</reference>
<accession>A0A0F9DVV1</accession>